<gene>
    <name evidence="11" type="ORF">GCM10011611_42910</name>
</gene>
<evidence type="ECO:0000256" key="1">
    <source>
        <dbReference type="ARBA" id="ARBA00001926"/>
    </source>
</evidence>
<organism evidence="11 12">
    <name type="scientific">Aliidongia dinghuensis</name>
    <dbReference type="NCBI Taxonomy" id="1867774"/>
    <lineage>
        <taxon>Bacteria</taxon>
        <taxon>Pseudomonadati</taxon>
        <taxon>Pseudomonadota</taxon>
        <taxon>Alphaproteobacteria</taxon>
        <taxon>Rhodospirillales</taxon>
        <taxon>Dongiaceae</taxon>
        <taxon>Aliidongia</taxon>
    </lineage>
</organism>
<protein>
    <recommendedName>
        <fullName evidence="10">Cytochrome c domain-containing protein</fullName>
    </recommendedName>
</protein>
<dbReference type="GO" id="GO:0020037">
    <property type="term" value="F:heme binding"/>
    <property type="evidence" value="ECO:0007669"/>
    <property type="project" value="InterPro"/>
</dbReference>
<dbReference type="InterPro" id="IPR050597">
    <property type="entry name" value="Cytochrome_c_Oxidase_Subunit"/>
</dbReference>
<evidence type="ECO:0000313" key="12">
    <source>
        <dbReference type="Proteomes" id="UP000646365"/>
    </source>
</evidence>
<accession>A0A8J3E6R8</accession>
<dbReference type="PANTHER" id="PTHR33751">
    <property type="entry name" value="CBB3-TYPE CYTOCHROME C OXIDASE SUBUNIT FIXP"/>
    <property type="match status" value="1"/>
</dbReference>
<keyword evidence="5 8" id="KW-0479">Metal-binding</keyword>
<dbReference type="Proteomes" id="UP000646365">
    <property type="component" value="Unassembled WGS sequence"/>
</dbReference>
<dbReference type="PROSITE" id="PS51007">
    <property type="entry name" value="CYTC"/>
    <property type="match status" value="2"/>
</dbReference>
<comment type="cofactor">
    <cofactor evidence="1">
        <name>heme c</name>
        <dbReference type="ChEBI" id="CHEBI:61717"/>
    </cofactor>
</comment>
<feature type="domain" description="Cytochrome c" evidence="10">
    <location>
        <begin position="239"/>
        <end position="417"/>
    </location>
</feature>
<reference evidence="11" key="1">
    <citation type="journal article" date="2014" name="Int. J. Syst. Evol. Microbiol.">
        <title>Complete genome sequence of Corynebacterium casei LMG S-19264T (=DSM 44701T), isolated from a smear-ripened cheese.</title>
        <authorList>
            <consortium name="US DOE Joint Genome Institute (JGI-PGF)"/>
            <person name="Walter F."/>
            <person name="Albersmeier A."/>
            <person name="Kalinowski J."/>
            <person name="Ruckert C."/>
        </authorList>
    </citation>
    <scope>NUCLEOTIDE SEQUENCE</scope>
    <source>
        <strain evidence="11">CGMCC 1.15725</strain>
    </source>
</reference>
<evidence type="ECO:0000256" key="6">
    <source>
        <dbReference type="ARBA" id="ARBA00022982"/>
    </source>
</evidence>
<dbReference type="InterPro" id="IPR036909">
    <property type="entry name" value="Cyt_c-like_dom_sf"/>
</dbReference>
<evidence type="ECO:0000256" key="2">
    <source>
        <dbReference type="ARBA" id="ARBA00022448"/>
    </source>
</evidence>
<proteinExistence type="predicted"/>
<evidence type="ECO:0000256" key="8">
    <source>
        <dbReference type="PROSITE-ProRule" id="PRU00433"/>
    </source>
</evidence>
<evidence type="ECO:0000259" key="10">
    <source>
        <dbReference type="PROSITE" id="PS51007"/>
    </source>
</evidence>
<keyword evidence="9" id="KW-1133">Transmembrane helix</keyword>
<evidence type="ECO:0000256" key="7">
    <source>
        <dbReference type="ARBA" id="ARBA00023004"/>
    </source>
</evidence>
<evidence type="ECO:0000256" key="5">
    <source>
        <dbReference type="ARBA" id="ARBA00022723"/>
    </source>
</evidence>
<dbReference type="Gene3D" id="1.10.760.10">
    <property type="entry name" value="Cytochrome c-like domain"/>
    <property type="match status" value="3"/>
</dbReference>
<dbReference type="RefSeq" id="WP_189049576.1">
    <property type="nucleotide sequence ID" value="NZ_BMJQ01000011.1"/>
</dbReference>
<keyword evidence="3 8" id="KW-0349">Heme</keyword>
<dbReference type="Pfam" id="PF13442">
    <property type="entry name" value="Cytochrome_CBB3"/>
    <property type="match status" value="2"/>
</dbReference>
<sequence>MAMSPERRPGAHFGYAHVIASVAGLGFFVLSFVLLGVIPGRLLKHQIAATAPIDMPAYSPAEQHGAAIFAREGCTNCHSQQVRFVPADVARWGAPTEAWETKFDYPQLWGTRRTGPDLAREAGIRPDDWQQVHLFNPRLTVADSIMPAYPWLFDGAPNRPTVEGRDLVAYLQSLGRARALSGYDQQPSPASAAMSMGGASDGASDGALIGRGDANAAQRTIDGPSRRFLSGLAPADLPAAVAHGADLFAHSCASCHGATGAGTGPAAAGLVPRPADLQATRLSDERVSSALWNGVAGSSMPAWRDLPSYDLASLVAYVRTLNPTQPDNSPAPDALAHGQAVFARNCTSCHGAGGAGDGPAARTIAPAPTNFQLEQPTTAHALEVLANGVPGTSMPSWRAVLSDQDRRDVVAYVRWIYGAGRPAAQGAP</sequence>
<dbReference type="InterPro" id="IPR003468">
    <property type="entry name" value="Cyt_c_oxidase_monohaem-su/FixO"/>
</dbReference>
<dbReference type="AlphaFoldDB" id="A0A8J3E6R8"/>
<dbReference type="EMBL" id="BMJQ01000011">
    <property type="protein sequence ID" value="GGF32164.1"/>
    <property type="molecule type" value="Genomic_DNA"/>
</dbReference>
<dbReference type="SUPFAM" id="SSF46626">
    <property type="entry name" value="Cytochrome c"/>
    <property type="match status" value="3"/>
</dbReference>
<keyword evidence="4" id="KW-0679">Respiratory chain</keyword>
<dbReference type="InterPro" id="IPR008168">
    <property type="entry name" value="Cyt_C_IC"/>
</dbReference>
<name>A0A8J3E6R8_9PROT</name>
<dbReference type="PANTHER" id="PTHR33751:SF1">
    <property type="entry name" value="CBB3-TYPE CYTOCHROME C OXIDASE SUBUNIT FIXP"/>
    <property type="match status" value="1"/>
</dbReference>
<evidence type="ECO:0000256" key="3">
    <source>
        <dbReference type="ARBA" id="ARBA00022617"/>
    </source>
</evidence>
<evidence type="ECO:0000256" key="4">
    <source>
        <dbReference type="ARBA" id="ARBA00022660"/>
    </source>
</evidence>
<dbReference type="GO" id="GO:0005506">
    <property type="term" value="F:iron ion binding"/>
    <property type="evidence" value="ECO:0007669"/>
    <property type="project" value="InterPro"/>
</dbReference>
<comment type="caution">
    <text evidence="11">The sequence shown here is derived from an EMBL/GenBank/DDBJ whole genome shotgun (WGS) entry which is preliminary data.</text>
</comment>
<feature type="domain" description="Cytochrome c" evidence="10">
    <location>
        <begin position="60"/>
        <end position="175"/>
    </location>
</feature>
<keyword evidence="9" id="KW-0472">Membrane</keyword>
<keyword evidence="6" id="KW-0249">Electron transport</keyword>
<dbReference type="Pfam" id="PF02433">
    <property type="entry name" value="FixO"/>
    <property type="match status" value="1"/>
</dbReference>
<feature type="transmembrane region" description="Helical" evidence="9">
    <location>
        <begin position="12"/>
        <end position="38"/>
    </location>
</feature>
<reference evidence="11" key="2">
    <citation type="submission" date="2020-09" db="EMBL/GenBank/DDBJ databases">
        <authorList>
            <person name="Sun Q."/>
            <person name="Zhou Y."/>
        </authorList>
    </citation>
    <scope>NUCLEOTIDE SEQUENCE</scope>
    <source>
        <strain evidence="11">CGMCC 1.15725</strain>
    </source>
</reference>
<dbReference type="GO" id="GO:0009055">
    <property type="term" value="F:electron transfer activity"/>
    <property type="evidence" value="ECO:0007669"/>
    <property type="project" value="InterPro"/>
</dbReference>
<keyword evidence="12" id="KW-1185">Reference proteome</keyword>
<keyword evidence="9" id="KW-0812">Transmembrane</keyword>
<evidence type="ECO:0000313" key="11">
    <source>
        <dbReference type="EMBL" id="GGF32164.1"/>
    </source>
</evidence>
<dbReference type="PRINTS" id="PR00605">
    <property type="entry name" value="CYTCHROMECIC"/>
</dbReference>
<keyword evidence="7 8" id="KW-0408">Iron</keyword>
<dbReference type="InterPro" id="IPR009056">
    <property type="entry name" value="Cyt_c-like_dom"/>
</dbReference>
<keyword evidence="2" id="KW-0813">Transport</keyword>
<evidence type="ECO:0000256" key="9">
    <source>
        <dbReference type="SAM" id="Phobius"/>
    </source>
</evidence>